<keyword evidence="2" id="KW-1185">Reference proteome</keyword>
<dbReference type="Proteomes" id="UP000800235">
    <property type="component" value="Unassembled WGS sequence"/>
</dbReference>
<evidence type="ECO:0000313" key="2">
    <source>
        <dbReference type="Proteomes" id="UP000800235"/>
    </source>
</evidence>
<comment type="caution">
    <text evidence="1">The sequence shown here is derived from an EMBL/GenBank/DDBJ whole genome shotgun (WGS) entry which is preliminary data.</text>
</comment>
<proteinExistence type="predicted"/>
<sequence>MRIVATGKATQQQLENFQKHIDELTNHLPLELPYPRVSGNSAATFIRGLDQNERSTVKDSSLQTRVEAWHRHLSAAETLLLLHASTTGVQAREVILTNQDMKGADCSEAGTKDINLGVNEENGLRAGVEDTVMSVEEAATTLLALRNGVW</sequence>
<dbReference type="AlphaFoldDB" id="A0A9P4NQX8"/>
<name>A0A9P4NQX8_9PEZI</name>
<organism evidence="1 2">
    <name type="scientific">Tothia fuscella</name>
    <dbReference type="NCBI Taxonomy" id="1048955"/>
    <lineage>
        <taxon>Eukaryota</taxon>
        <taxon>Fungi</taxon>
        <taxon>Dikarya</taxon>
        <taxon>Ascomycota</taxon>
        <taxon>Pezizomycotina</taxon>
        <taxon>Dothideomycetes</taxon>
        <taxon>Pleosporomycetidae</taxon>
        <taxon>Venturiales</taxon>
        <taxon>Cylindrosympodiaceae</taxon>
        <taxon>Tothia</taxon>
    </lineage>
</organism>
<dbReference type="OrthoDB" id="5338195at2759"/>
<gene>
    <name evidence="1" type="ORF">EJ08DRAFT_697811</name>
</gene>
<protein>
    <submittedName>
        <fullName evidence="1">Uncharacterized protein</fullName>
    </submittedName>
</protein>
<accession>A0A9P4NQX8</accession>
<reference evidence="1" key="1">
    <citation type="journal article" date="2020" name="Stud. Mycol.">
        <title>101 Dothideomycetes genomes: a test case for predicting lifestyles and emergence of pathogens.</title>
        <authorList>
            <person name="Haridas S."/>
            <person name="Albert R."/>
            <person name="Binder M."/>
            <person name="Bloem J."/>
            <person name="Labutti K."/>
            <person name="Salamov A."/>
            <person name="Andreopoulos B."/>
            <person name="Baker S."/>
            <person name="Barry K."/>
            <person name="Bills G."/>
            <person name="Bluhm B."/>
            <person name="Cannon C."/>
            <person name="Castanera R."/>
            <person name="Culley D."/>
            <person name="Daum C."/>
            <person name="Ezra D."/>
            <person name="Gonzalez J."/>
            <person name="Henrissat B."/>
            <person name="Kuo A."/>
            <person name="Liang C."/>
            <person name="Lipzen A."/>
            <person name="Lutzoni F."/>
            <person name="Magnuson J."/>
            <person name="Mondo S."/>
            <person name="Nolan M."/>
            <person name="Ohm R."/>
            <person name="Pangilinan J."/>
            <person name="Park H.-J."/>
            <person name="Ramirez L."/>
            <person name="Alfaro M."/>
            <person name="Sun H."/>
            <person name="Tritt A."/>
            <person name="Yoshinaga Y."/>
            <person name="Zwiers L.-H."/>
            <person name="Turgeon B."/>
            <person name="Goodwin S."/>
            <person name="Spatafora J."/>
            <person name="Crous P."/>
            <person name="Grigoriev I."/>
        </authorList>
    </citation>
    <scope>NUCLEOTIDE SEQUENCE</scope>
    <source>
        <strain evidence="1">CBS 130266</strain>
    </source>
</reference>
<evidence type="ECO:0000313" key="1">
    <source>
        <dbReference type="EMBL" id="KAF2430017.1"/>
    </source>
</evidence>
<dbReference type="EMBL" id="MU007042">
    <property type="protein sequence ID" value="KAF2430017.1"/>
    <property type="molecule type" value="Genomic_DNA"/>
</dbReference>